<gene>
    <name evidence="1" type="ORF">KUF71_023574</name>
</gene>
<dbReference type="Proteomes" id="UP001219518">
    <property type="component" value="Unassembled WGS sequence"/>
</dbReference>
<keyword evidence="2" id="KW-1185">Reference proteome</keyword>
<evidence type="ECO:0000313" key="2">
    <source>
        <dbReference type="Proteomes" id="UP001219518"/>
    </source>
</evidence>
<protein>
    <submittedName>
        <fullName evidence="1">4-hydroxybenzoate octaprenyltransferase</fullName>
    </submittedName>
</protein>
<feature type="non-terminal residue" evidence="1">
    <location>
        <position position="1"/>
    </location>
</feature>
<name>A0AAE1H4N3_9NEOP</name>
<dbReference type="AlphaFoldDB" id="A0AAE1H4N3"/>
<dbReference type="EMBL" id="JAHWGI010000352">
    <property type="protein sequence ID" value="KAK3914161.1"/>
    <property type="molecule type" value="Genomic_DNA"/>
</dbReference>
<organism evidence="1 2">
    <name type="scientific">Frankliniella fusca</name>
    <dbReference type="NCBI Taxonomy" id="407009"/>
    <lineage>
        <taxon>Eukaryota</taxon>
        <taxon>Metazoa</taxon>
        <taxon>Ecdysozoa</taxon>
        <taxon>Arthropoda</taxon>
        <taxon>Hexapoda</taxon>
        <taxon>Insecta</taxon>
        <taxon>Pterygota</taxon>
        <taxon>Neoptera</taxon>
        <taxon>Paraneoptera</taxon>
        <taxon>Thysanoptera</taxon>
        <taxon>Terebrantia</taxon>
        <taxon>Thripoidea</taxon>
        <taxon>Thripidae</taxon>
        <taxon>Frankliniella</taxon>
    </lineage>
</organism>
<evidence type="ECO:0000313" key="1">
    <source>
        <dbReference type="EMBL" id="KAK3914161.1"/>
    </source>
</evidence>
<reference evidence="1" key="1">
    <citation type="submission" date="2021-07" db="EMBL/GenBank/DDBJ databases">
        <authorList>
            <person name="Catto M.A."/>
            <person name="Jacobson A."/>
            <person name="Kennedy G."/>
            <person name="Labadie P."/>
            <person name="Hunt B.G."/>
            <person name="Srinivasan R."/>
        </authorList>
    </citation>
    <scope>NUCLEOTIDE SEQUENCE</scope>
    <source>
        <strain evidence="1">PL_HMW_Pooled</strain>
        <tissue evidence="1">Head</tissue>
    </source>
</reference>
<sequence length="92" mass="9901">SGQLRLTSLLHADILSSRFDQQANQSWKLSQAGLEPTAPLEDPECFFGNLCLAQLAPPLLSSLPGCFVGAAPDWNIPPRTSCHQDGPSLDEL</sequence>
<comment type="caution">
    <text evidence="1">The sequence shown here is derived from an EMBL/GenBank/DDBJ whole genome shotgun (WGS) entry which is preliminary data.</text>
</comment>
<proteinExistence type="predicted"/>
<reference evidence="1" key="2">
    <citation type="journal article" date="2023" name="BMC Genomics">
        <title>Pest status, molecular evolution, and epigenetic factors derived from the genome assembly of Frankliniella fusca, a thysanopteran phytovirus vector.</title>
        <authorList>
            <person name="Catto M.A."/>
            <person name="Labadie P.E."/>
            <person name="Jacobson A.L."/>
            <person name="Kennedy G.G."/>
            <person name="Srinivasan R."/>
            <person name="Hunt B.G."/>
        </authorList>
    </citation>
    <scope>NUCLEOTIDE SEQUENCE</scope>
    <source>
        <strain evidence="1">PL_HMW_Pooled</strain>
    </source>
</reference>
<accession>A0AAE1H4N3</accession>